<name>A0A023D6F6_ACIMT</name>
<reference evidence="2" key="1">
    <citation type="journal article" date="2014" name="FEMS Microbiol. Lett.">
        <title>Draft Genomic DNA Sequence of the Facultatively Methylotrophic Bacterium Acidomonas methanolica type strain MB58.</title>
        <authorList>
            <person name="Higashiura N."/>
            <person name="Hadano H."/>
            <person name="Hirakawa H."/>
            <person name="Matsutani M."/>
            <person name="Takabe S."/>
            <person name="Matsushita K."/>
            <person name="Azuma Y."/>
        </authorList>
    </citation>
    <scope>NUCLEOTIDE SEQUENCE [LARGE SCALE GENOMIC DNA]</scope>
    <source>
        <strain evidence="2">MB58</strain>
    </source>
</reference>
<dbReference type="OrthoDB" id="7285314at2"/>
<gene>
    <name evidence="1" type="ORF">Amme_076_026</name>
</gene>
<evidence type="ECO:0000313" key="1">
    <source>
        <dbReference type="EMBL" id="GAJ29733.1"/>
    </source>
</evidence>
<protein>
    <submittedName>
        <fullName evidence="1">Uncharacterized protein</fullName>
    </submittedName>
</protein>
<reference evidence="1 2" key="2">
    <citation type="journal article" date="2014" name="FEMS Microbiol. Lett.">
        <title>Draft genomic DNA sequence of the facultatively methylotrophic bacterium Acidomonas methanolica type strain MB58.</title>
        <authorList>
            <person name="Higashiura N."/>
            <person name="Hadano H."/>
            <person name="Hirakawa H."/>
            <person name="Matsutani M."/>
            <person name="Takabe S."/>
            <person name="Matsushita K."/>
            <person name="Azuma Y."/>
        </authorList>
    </citation>
    <scope>NUCLEOTIDE SEQUENCE [LARGE SCALE GENOMIC DNA]</scope>
    <source>
        <strain evidence="1 2">MB58</strain>
    </source>
</reference>
<proteinExistence type="predicted"/>
<keyword evidence="2" id="KW-1185">Reference proteome</keyword>
<organism evidence="1 2">
    <name type="scientific">Acidomonas methanolica NBRC 104435</name>
    <dbReference type="NCBI Taxonomy" id="1231351"/>
    <lineage>
        <taxon>Bacteria</taxon>
        <taxon>Pseudomonadati</taxon>
        <taxon>Pseudomonadota</taxon>
        <taxon>Alphaproteobacteria</taxon>
        <taxon>Acetobacterales</taxon>
        <taxon>Acetobacteraceae</taxon>
        <taxon>Acidomonas</taxon>
    </lineage>
</organism>
<dbReference type="EMBL" id="BAND01000076">
    <property type="protein sequence ID" value="GAJ29733.1"/>
    <property type="molecule type" value="Genomic_DNA"/>
</dbReference>
<comment type="caution">
    <text evidence="1">The sequence shown here is derived from an EMBL/GenBank/DDBJ whole genome shotgun (WGS) entry which is preliminary data.</text>
</comment>
<evidence type="ECO:0000313" key="2">
    <source>
        <dbReference type="Proteomes" id="UP000019760"/>
    </source>
</evidence>
<dbReference type="Proteomes" id="UP000019760">
    <property type="component" value="Unassembled WGS sequence"/>
</dbReference>
<dbReference type="RefSeq" id="WP_042059993.1">
    <property type="nucleotide sequence ID" value="NZ_BAND01000076.1"/>
</dbReference>
<accession>A0A023D6F6</accession>
<sequence length="133" mass="13944">MTGARDLNSPLASQITNEDGTLTAQGTAFLRRLWERTGYAPGVDAAWLQTESDEALLQAALAEARATAALSHANEALDLAMRILGQALAIEAVARKSLELAQDCATLAVTTGLSARAGNSDAAMIYAITRDAR</sequence>
<dbReference type="AlphaFoldDB" id="A0A023D6F6"/>